<dbReference type="Pfam" id="PF03109">
    <property type="entry name" value="ABC1"/>
    <property type="match status" value="2"/>
</dbReference>
<name>A0A8J6LGM2_TENMO</name>
<protein>
    <recommendedName>
        <fullName evidence="1">ABC1 atypical kinase-like domain-containing protein</fullName>
    </recommendedName>
</protein>
<dbReference type="Proteomes" id="UP000719412">
    <property type="component" value="Unassembled WGS sequence"/>
</dbReference>
<reference evidence="2" key="1">
    <citation type="journal article" date="2020" name="J Insects Food Feed">
        <title>The yellow mealworm (Tenebrio molitor) genome: a resource for the emerging insects as food and feed industry.</title>
        <authorList>
            <person name="Eriksson T."/>
            <person name="Andere A."/>
            <person name="Kelstrup H."/>
            <person name="Emery V."/>
            <person name="Picard C."/>
        </authorList>
    </citation>
    <scope>NUCLEOTIDE SEQUENCE</scope>
    <source>
        <strain evidence="2">Stoneville</strain>
        <tissue evidence="2">Whole head</tissue>
    </source>
</reference>
<feature type="domain" description="ABC1 atypical kinase-like" evidence="1">
    <location>
        <begin position="1"/>
        <end position="52"/>
    </location>
</feature>
<evidence type="ECO:0000313" key="2">
    <source>
        <dbReference type="EMBL" id="KAH0821934.1"/>
    </source>
</evidence>
<accession>A0A8J6LGM2</accession>
<sequence length="214" mass="24886">MDYIAGCKISDVKYLRDNGFSLKDINVKLFEMFGHQIFESGFVHADPHAGNTVRIDLRLRFGLAWPTAFAHLFTRLLKMLSVLVRRDNDGKTQLVLLDHGLYQRLKTKDMVALSHMWKAIVLQDHAKMKYYAKELGVEGFPRNFRLPSLKYRFADYVVLAEILTQAPLRMHQFKLKVRLSEEDLKHIAEIARTRFDAIMKTLRVVPTSLLLVIR</sequence>
<reference evidence="2" key="2">
    <citation type="submission" date="2021-08" db="EMBL/GenBank/DDBJ databases">
        <authorList>
            <person name="Eriksson T."/>
        </authorList>
    </citation>
    <scope>NUCLEOTIDE SEQUENCE</scope>
    <source>
        <strain evidence="2">Stoneville</strain>
        <tissue evidence="2">Whole head</tissue>
    </source>
</reference>
<dbReference type="InterPro" id="IPR004147">
    <property type="entry name" value="ABC1_dom"/>
</dbReference>
<gene>
    <name evidence="2" type="ORF">GEV33_000857</name>
</gene>
<evidence type="ECO:0000313" key="3">
    <source>
        <dbReference type="Proteomes" id="UP000719412"/>
    </source>
</evidence>
<comment type="caution">
    <text evidence="2">The sequence shown here is derived from an EMBL/GenBank/DDBJ whole genome shotgun (WGS) entry which is preliminary data.</text>
</comment>
<feature type="domain" description="ABC1 atypical kinase-like" evidence="1">
    <location>
        <begin position="87"/>
        <end position="130"/>
    </location>
</feature>
<organism evidence="2 3">
    <name type="scientific">Tenebrio molitor</name>
    <name type="common">Yellow mealworm beetle</name>
    <dbReference type="NCBI Taxonomy" id="7067"/>
    <lineage>
        <taxon>Eukaryota</taxon>
        <taxon>Metazoa</taxon>
        <taxon>Ecdysozoa</taxon>
        <taxon>Arthropoda</taxon>
        <taxon>Hexapoda</taxon>
        <taxon>Insecta</taxon>
        <taxon>Pterygota</taxon>
        <taxon>Neoptera</taxon>
        <taxon>Endopterygota</taxon>
        <taxon>Coleoptera</taxon>
        <taxon>Polyphaga</taxon>
        <taxon>Cucujiformia</taxon>
        <taxon>Tenebrionidae</taxon>
        <taxon>Tenebrio</taxon>
    </lineage>
</organism>
<evidence type="ECO:0000259" key="1">
    <source>
        <dbReference type="Pfam" id="PF03109"/>
    </source>
</evidence>
<dbReference type="PANTHER" id="PTHR43173:SF28">
    <property type="entry name" value="AARF DOMAIN CONTAINING KINASE 5"/>
    <property type="match status" value="1"/>
</dbReference>
<dbReference type="PANTHER" id="PTHR43173">
    <property type="entry name" value="ABC1 FAMILY PROTEIN"/>
    <property type="match status" value="1"/>
</dbReference>
<dbReference type="EMBL" id="JABDTM020005407">
    <property type="protein sequence ID" value="KAH0821934.1"/>
    <property type="molecule type" value="Genomic_DNA"/>
</dbReference>
<dbReference type="InterPro" id="IPR051130">
    <property type="entry name" value="Mito_struct-func_regulator"/>
</dbReference>
<keyword evidence="3" id="KW-1185">Reference proteome</keyword>
<dbReference type="AlphaFoldDB" id="A0A8J6LGM2"/>
<proteinExistence type="predicted"/>